<accession>A0ABT4IGI0</accession>
<evidence type="ECO:0000313" key="7">
    <source>
        <dbReference type="Proteomes" id="UP001141422"/>
    </source>
</evidence>
<sequence>MRVWILLCIILCITVAPASADYLITEICPDGYAKGDGDEYFVLSGTGSLDGWTITDGEGSVRFPPGTTASGDIIIAREGTAYHSIHGTYPDYEIYSTHPSVPDALFTGRFQMANTKDDITLLYHDSPVQSFSWPEDFTPGNGRIHRYTDGIWDERIYKIGQSRFSPETFTAESVTLFVSPDSSFEVVDSVITNARSRLCISMYEFTHPELAESVADAASREVAVTLLVEGGPVGGMSSEEKGVLNYLTDAGAAIYTIESTDKLPARYRYLHAKYLIADEETTLILSENFKPTGIPLPGTRGNRGWGAAVHSAGVAEYFHEVFTADLTGYDIYPYVPGTEPLPDTWKDKDITVRFPPHTVYNVAVTPIVSPDTSALIPRLIQNAREKIDLQQAYISGYPGGAHNIWLDLVLETGGRGIPIRVMLDGMYYNTESDADNDEIVANINRIAKKDNIYAAAELKFQDEYITKLHNKGLIVDMKYVLISSVNWNYNSPNNNREAGIILENEESAEYFSEIFQYDWNGDPGKLEIGDAKQIDLRHILVAAILVLLVIIWQLKRRR</sequence>
<protein>
    <submittedName>
        <fullName evidence="6">Phospholipase D-like domain-containing protein</fullName>
    </submittedName>
</protein>
<evidence type="ECO:0000259" key="5">
    <source>
        <dbReference type="PROSITE" id="PS50035"/>
    </source>
</evidence>
<dbReference type="PANTHER" id="PTHR43856:SF1">
    <property type="entry name" value="MITOCHONDRIAL CARDIOLIPIN HYDROLASE"/>
    <property type="match status" value="1"/>
</dbReference>
<dbReference type="EMBL" id="JAPTGB010000012">
    <property type="protein sequence ID" value="MCZ0860841.1"/>
    <property type="molecule type" value="Genomic_DNA"/>
</dbReference>
<gene>
    <name evidence="6" type="ORF">O0S10_06310</name>
</gene>
<dbReference type="Proteomes" id="UP001141422">
    <property type="component" value="Unassembled WGS sequence"/>
</dbReference>
<dbReference type="Pfam" id="PF13091">
    <property type="entry name" value="PLDc_2"/>
    <property type="match status" value="2"/>
</dbReference>
<dbReference type="RefSeq" id="WP_268925043.1">
    <property type="nucleotide sequence ID" value="NZ_JAPTGB010000012.1"/>
</dbReference>
<dbReference type="InterPro" id="IPR051406">
    <property type="entry name" value="PLD_domain"/>
</dbReference>
<dbReference type="SMART" id="SM00155">
    <property type="entry name" value="PLDc"/>
    <property type="match status" value="2"/>
</dbReference>
<evidence type="ECO:0000256" key="1">
    <source>
        <dbReference type="ARBA" id="ARBA00022801"/>
    </source>
</evidence>
<dbReference type="PANTHER" id="PTHR43856">
    <property type="entry name" value="CARDIOLIPIN HYDROLASE"/>
    <property type="match status" value="1"/>
</dbReference>
<feature type="domain" description="PLD phosphodiesterase" evidence="5">
    <location>
        <begin position="464"/>
        <end position="491"/>
    </location>
</feature>
<keyword evidence="4" id="KW-1133">Transmembrane helix</keyword>
<keyword evidence="7" id="KW-1185">Reference proteome</keyword>
<dbReference type="InterPro" id="IPR001736">
    <property type="entry name" value="PLipase_D/transphosphatidylase"/>
</dbReference>
<keyword evidence="4" id="KW-0812">Transmembrane</keyword>
<name>A0ABT4IGI0_9EURY</name>
<evidence type="ECO:0000256" key="2">
    <source>
        <dbReference type="ARBA" id="ARBA00022963"/>
    </source>
</evidence>
<feature type="transmembrane region" description="Helical" evidence="4">
    <location>
        <begin position="536"/>
        <end position="554"/>
    </location>
</feature>
<keyword evidence="2" id="KW-0442">Lipid degradation</keyword>
<keyword evidence="1" id="KW-0378">Hydrolase</keyword>
<comment type="caution">
    <text evidence="6">The sequence shown here is derived from an EMBL/GenBank/DDBJ whole genome shotgun (WGS) entry which is preliminary data.</text>
</comment>
<feature type="domain" description="PLD phosphodiesterase" evidence="5">
    <location>
        <begin position="266"/>
        <end position="293"/>
    </location>
</feature>
<organism evidence="6 7">
    <name type="scientific">Methanocorpusculum petauri</name>
    <dbReference type="NCBI Taxonomy" id="3002863"/>
    <lineage>
        <taxon>Archaea</taxon>
        <taxon>Methanobacteriati</taxon>
        <taxon>Methanobacteriota</taxon>
        <taxon>Stenosarchaea group</taxon>
        <taxon>Methanomicrobia</taxon>
        <taxon>Methanomicrobiales</taxon>
        <taxon>Methanocorpusculaceae</taxon>
        <taxon>Methanocorpusculum</taxon>
    </lineage>
</organism>
<evidence type="ECO:0000313" key="6">
    <source>
        <dbReference type="EMBL" id="MCZ0860841.1"/>
    </source>
</evidence>
<evidence type="ECO:0000256" key="3">
    <source>
        <dbReference type="ARBA" id="ARBA00023098"/>
    </source>
</evidence>
<keyword evidence="3" id="KW-0443">Lipid metabolism</keyword>
<reference evidence="6" key="1">
    <citation type="submission" date="2022-12" db="EMBL/GenBank/DDBJ databases">
        <title>Isolation and characterisation of novel Methanocorpusculum spp. from native Australian herbivores indicates the genus is ancestrally host-associated.</title>
        <authorList>
            <person name="Volmer J.G."/>
            <person name="Soo R.M."/>
            <person name="Evans P.N."/>
            <person name="Hoedt E.C."/>
            <person name="Astorga Alsina A.L."/>
            <person name="Woodcroft B.J."/>
            <person name="Tyson G.W."/>
            <person name="Hugenholtz P."/>
            <person name="Morrison M."/>
        </authorList>
    </citation>
    <scope>NUCLEOTIDE SEQUENCE</scope>
    <source>
        <strain evidence="6">MG</strain>
    </source>
</reference>
<dbReference type="Gene3D" id="3.30.870.10">
    <property type="entry name" value="Endonuclease Chain A"/>
    <property type="match status" value="2"/>
</dbReference>
<dbReference type="InterPro" id="IPR025202">
    <property type="entry name" value="PLD-like_dom"/>
</dbReference>
<dbReference type="SUPFAM" id="SSF56024">
    <property type="entry name" value="Phospholipase D/nuclease"/>
    <property type="match status" value="2"/>
</dbReference>
<dbReference type="PROSITE" id="PS50035">
    <property type="entry name" value="PLD"/>
    <property type="match status" value="2"/>
</dbReference>
<proteinExistence type="predicted"/>
<keyword evidence="4" id="KW-0472">Membrane</keyword>
<evidence type="ECO:0000256" key="4">
    <source>
        <dbReference type="SAM" id="Phobius"/>
    </source>
</evidence>